<gene>
    <name evidence="1" type="ORF">CKF58_05725</name>
</gene>
<sequence>MKFATWNEKVKRLKSNTFLLLGSNVILALGLVFSVYSQLNTKPIIIVQPMITDKAVEIRASTLSRSYAISFATSMALLLGNITSDSMMFALESISQYVAPDYYAQFRKQLVSDMAKLKEKRMDMTFVSTKAYVDLQTGEVVVEGIASIIDAAGNRLNNGHQFRFLLDMRDYVPRIRAIQSLALAN</sequence>
<dbReference type="AlphaFoldDB" id="A0A3A1YL62"/>
<name>A0A3A1YL62_9GAMM</name>
<evidence type="ECO:0000313" key="2">
    <source>
        <dbReference type="Proteomes" id="UP000265916"/>
    </source>
</evidence>
<comment type="caution">
    <text evidence="1">The sequence shown here is derived from an EMBL/GenBank/DDBJ whole genome shotgun (WGS) entry which is preliminary data.</text>
</comment>
<organism evidence="1 2">
    <name type="scientific">Psittacicella hinzii</name>
    <dbReference type="NCBI Taxonomy" id="2028575"/>
    <lineage>
        <taxon>Bacteria</taxon>
        <taxon>Pseudomonadati</taxon>
        <taxon>Pseudomonadota</taxon>
        <taxon>Gammaproteobacteria</taxon>
        <taxon>Pasteurellales</taxon>
        <taxon>Psittacicellaceae</taxon>
        <taxon>Psittacicella</taxon>
    </lineage>
</organism>
<dbReference type="EMBL" id="NRJG01000103">
    <property type="protein sequence ID" value="RIY36747.1"/>
    <property type="molecule type" value="Genomic_DNA"/>
</dbReference>
<evidence type="ECO:0008006" key="3">
    <source>
        <dbReference type="Google" id="ProtNLM"/>
    </source>
</evidence>
<keyword evidence="2" id="KW-1185">Reference proteome</keyword>
<proteinExistence type="predicted"/>
<accession>A0A3A1YL62</accession>
<dbReference type="Pfam" id="PF05309">
    <property type="entry name" value="TraE"/>
    <property type="match status" value="1"/>
</dbReference>
<evidence type="ECO:0000313" key="1">
    <source>
        <dbReference type="EMBL" id="RIY36747.1"/>
    </source>
</evidence>
<protein>
    <recommendedName>
        <fullName evidence="3">Conjugal transfer pilus assembly protein TraE</fullName>
    </recommendedName>
</protein>
<dbReference type="OrthoDB" id="5676303at2"/>
<reference evidence="1 2" key="1">
    <citation type="submission" date="2017-08" db="EMBL/GenBank/DDBJ databases">
        <title>Reclassification of Bisgaard taxon 37 and 44.</title>
        <authorList>
            <person name="Christensen H."/>
        </authorList>
    </citation>
    <scope>NUCLEOTIDE SEQUENCE [LARGE SCALE GENOMIC DNA]</scope>
    <source>
        <strain evidence="1 2">111</strain>
    </source>
</reference>
<dbReference type="RefSeq" id="WP_119531866.1">
    <property type="nucleotide sequence ID" value="NZ_JBHSSP010000025.1"/>
</dbReference>
<dbReference type="Proteomes" id="UP000265916">
    <property type="component" value="Unassembled WGS sequence"/>
</dbReference>
<dbReference type="InterPro" id="IPR007973">
    <property type="entry name" value="Pilus_assembly_TraE"/>
</dbReference>